<accession>A0A242NG71</accession>
<protein>
    <submittedName>
        <fullName evidence="5">Beta-glucosidase</fullName>
    </submittedName>
</protein>
<keyword evidence="7" id="KW-1185">Reference proteome</keyword>
<dbReference type="AlphaFoldDB" id="A0A242NG71"/>
<dbReference type="EMBL" id="NARP01000023">
    <property type="protein sequence ID" value="OTP98935.1"/>
    <property type="molecule type" value="Genomic_DNA"/>
</dbReference>
<proteinExistence type="inferred from homology"/>
<evidence type="ECO:0000256" key="1">
    <source>
        <dbReference type="ARBA" id="ARBA00010838"/>
    </source>
</evidence>
<comment type="similarity">
    <text evidence="1 4">Belongs to the glycosyl hydrolase 1 family.</text>
</comment>
<sequence length="482" mass="55878">MNKILFPNDFLWGGAIAANQIEGAWNEDGKGIGLSDLFIYNPDKDNSKLHSSDMTSKQVEFAKRDKQGYYPKRHGIDFYHTYKDDLKYLKEMGFKTLRISINWARIYPTINTSHPNDLGLKFYDDLIDEIIKNGMEPIITILHYEIPLYITEELGGWQNKKTIELYEIFGKTLLDRYHSKVKYWIPINQINLVHIEPFLSVGTCIDKTDNYELSKFQGVHNQMVASALLKKYATEQKYNVKIGSMLADLTAYPENANPDNVLLALKHNRLNYYHTDVQFRGEYPGYIRRYFEENNLSIEILESEEKLLKNNVLDFLAISYYFSQMVSVDQSKDFSTSYASSKKNPFIDATPWGWAIDPKGLYNCLSCYWDRYQKPILIAENGLGMHDELVNETVNDDYRIVYLQAHLIALNECLKDGIDIFGFCAWGPIDLVSASTQEMEKRYGFIFVDIDNEGNGTKKRYRKKSFYWYKNVIATNGACLGD</sequence>
<keyword evidence="3" id="KW-0326">Glycosidase</keyword>
<dbReference type="EMBL" id="NART01000029">
    <property type="protein sequence ID" value="OTQ09869.1"/>
    <property type="molecule type" value="Genomic_DNA"/>
</dbReference>
<dbReference type="RefSeq" id="WP_086301190.1">
    <property type="nucleotide sequence ID" value="NZ_CP132380.1"/>
</dbReference>
<evidence type="ECO:0000256" key="3">
    <source>
        <dbReference type="ARBA" id="ARBA00023295"/>
    </source>
</evidence>
<evidence type="ECO:0000313" key="8">
    <source>
        <dbReference type="Proteomes" id="UP000194977"/>
    </source>
</evidence>
<keyword evidence="2" id="KW-0378">Hydrolase</keyword>
<dbReference type="FunFam" id="3.20.20.80:FF:000004">
    <property type="entry name" value="Beta-glucosidase 6-phospho-beta-glucosidase"/>
    <property type="match status" value="1"/>
</dbReference>
<evidence type="ECO:0000313" key="7">
    <source>
        <dbReference type="Proteomes" id="UP000194800"/>
    </source>
</evidence>
<dbReference type="Proteomes" id="UP000194800">
    <property type="component" value="Unassembled WGS sequence"/>
</dbReference>
<dbReference type="OrthoDB" id="9765195at2"/>
<dbReference type="InterPro" id="IPR001360">
    <property type="entry name" value="Glyco_hydro_1"/>
</dbReference>
<dbReference type="InterPro" id="IPR017853">
    <property type="entry name" value="GH"/>
</dbReference>
<gene>
    <name evidence="6" type="ORF">B6C91_07585</name>
    <name evidence="5" type="ORF">B6D08_09280</name>
</gene>
<name>A0A242NG71_9GAMM</name>
<dbReference type="Gene3D" id="3.20.20.80">
    <property type="entry name" value="Glycosidases"/>
    <property type="match status" value="1"/>
</dbReference>
<dbReference type="PRINTS" id="PR00131">
    <property type="entry name" value="GLHYDRLASE1"/>
</dbReference>
<dbReference type="GO" id="GO:0008422">
    <property type="term" value="F:beta-glucosidase activity"/>
    <property type="evidence" value="ECO:0007669"/>
    <property type="project" value="TreeGrafter"/>
</dbReference>
<evidence type="ECO:0000313" key="6">
    <source>
        <dbReference type="EMBL" id="OTQ09869.1"/>
    </source>
</evidence>
<dbReference type="SUPFAM" id="SSF51445">
    <property type="entry name" value="(Trans)glycosidases"/>
    <property type="match status" value="1"/>
</dbReference>
<reference evidence="7 8" key="1">
    <citation type="submission" date="2017-03" db="EMBL/GenBank/DDBJ databases">
        <title>Comparative genomics of honeybee gut symbionts reveal geographically distinct and subgroup specific antibiotic resistance.</title>
        <authorList>
            <person name="Ludvigsen J."/>
            <person name="Porcellato D."/>
            <person name="Labee-Lund T.M."/>
            <person name="Amdam G.V."/>
            <person name="Rudi K."/>
        </authorList>
    </citation>
    <scope>NUCLEOTIDE SEQUENCE [LARGE SCALE GENOMIC DNA]</scope>
    <source>
        <strain evidence="5 8">A-7-12</strain>
        <strain evidence="6 7">A-9-12</strain>
    </source>
</reference>
<organism evidence="5 8">
    <name type="scientific">Gilliamella apicola</name>
    <dbReference type="NCBI Taxonomy" id="1196095"/>
    <lineage>
        <taxon>Bacteria</taxon>
        <taxon>Pseudomonadati</taxon>
        <taxon>Pseudomonadota</taxon>
        <taxon>Gammaproteobacteria</taxon>
        <taxon>Orbales</taxon>
        <taxon>Orbaceae</taxon>
        <taxon>Gilliamella</taxon>
    </lineage>
</organism>
<dbReference type="Pfam" id="PF00232">
    <property type="entry name" value="Glyco_hydro_1"/>
    <property type="match status" value="1"/>
</dbReference>
<dbReference type="InterPro" id="IPR033132">
    <property type="entry name" value="GH_1_N_CS"/>
</dbReference>
<dbReference type="PANTHER" id="PTHR10353:SF122">
    <property type="entry name" value="6-PHOSPHO-BETA-GLUCOSIDASE ASCB-RELATED"/>
    <property type="match status" value="1"/>
</dbReference>
<dbReference type="GO" id="GO:0005829">
    <property type="term" value="C:cytosol"/>
    <property type="evidence" value="ECO:0007669"/>
    <property type="project" value="TreeGrafter"/>
</dbReference>
<dbReference type="Proteomes" id="UP000194977">
    <property type="component" value="Unassembled WGS sequence"/>
</dbReference>
<dbReference type="PROSITE" id="PS00653">
    <property type="entry name" value="GLYCOSYL_HYDROL_F1_2"/>
    <property type="match status" value="1"/>
</dbReference>
<evidence type="ECO:0000313" key="5">
    <source>
        <dbReference type="EMBL" id="OTP98935.1"/>
    </source>
</evidence>
<evidence type="ECO:0000256" key="2">
    <source>
        <dbReference type="ARBA" id="ARBA00022801"/>
    </source>
</evidence>
<comment type="caution">
    <text evidence="5">The sequence shown here is derived from an EMBL/GenBank/DDBJ whole genome shotgun (WGS) entry which is preliminary data.</text>
</comment>
<dbReference type="PANTHER" id="PTHR10353">
    <property type="entry name" value="GLYCOSYL HYDROLASE"/>
    <property type="match status" value="1"/>
</dbReference>
<evidence type="ECO:0000256" key="4">
    <source>
        <dbReference type="RuleBase" id="RU003690"/>
    </source>
</evidence>
<dbReference type="GO" id="GO:0016052">
    <property type="term" value="P:carbohydrate catabolic process"/>
    <property type="evidence" value="ECO:0007669"/>
    <property type="project" value="TreeGrafter"/>
</dbReference>